<dbReference type="Pfam" id="PF10377">
    <property type="entry name" value="ATG11"/>
    <property type="match status" value="1"/>
</dbReference>
<evidence type="ECO:0000256" key="4">
    <source>
        <dbReference type="ARBA" id="ARBA00023054"/>
    </source>
</evidence>
<evidence type="ECO:0000259" key="7">
    <source>
        <dbReference type="Pfam" id="PF10377"/>
    </source>
</evidence>
<evidence type="ECO:0000256" key="2">
    <source>
        <dbReference type="ARBA" id="ARBA00022927"/>
    </source>
</evidence>
<keyword evidence="3" id="KW-0072">Autophagy</keyword>
<dbReference type="AlphaFoldDB" id="A0A067CYA5"/>
<dbReference type="GO" id="GO:0019901">
    <property type="term" value="F:protein kinase binding"/>
    <property type="evidence" value="ECO:0007669"/>
    <property type="project" value="TreeGrafter"/>
</dbReference>
<dbReference type="GO" id="GO:0034727">
    <property type="term" value="P:piecemeal microautophagy of the nucleus"/>
    <property type="evidence" value="ECO:0007669"/>
    <property type="project" value="TreeGrafter"/>
</dbReference>
<dbReference type="GeneID" id="24140500"/>
<dbReference type="Proteomes" id="UP000030745">
    <property type="component" value="Unassembled WGS sequence"/>
</dbReference>
<evidence type="ECO:0000313" key="9">
    <source>
        <dbReference type="Proteomes" id="UP000030745"/>
    </source>
</evidence>
<dbReference type="InterPro" id="IPR029071">
    <property type="entry name" value="Ubiquitin-like_domsf"/>
</dbReference>
<dbReference type="GO" id="GO:0034045">
    <property type="term" value="C:phagophore assembly site membrane"/>
    <property type="evidence" value="ECO:0007669"/>
    <property type="project" value="TreeGrafter"/>
</dbReference>
<dbReference type="PANTHER" id="PTHR13222:SF1">
    <property type="entry name" value="RB1-INDUCIBLE COILED-COIL PROTEIN 1"/>
    <property type="match status" value="1"/>
</dbReference>
<dbReference type="InterPro" id="IPR040040">
    <property type="entry name" value="ATG11"/>
</dbReference>
<keyword evidence="2" id="KW-0653">Protein transport</keyword>
<organism evidence="8 9">
    <name type="scientific">Saprolegnia parasitica (strain CBS 223.65)</name>
    <dbReference type="NCBI Taxonomy" id="695850"/>
    <lineage>
        <taxon>Eukaryota</taxon>
        <taxon>Sar</taxon>
        <taxon>Stramenopiles</taxon>
        <taxon>Oomycota</taxon>
        <taxon>Saprolegniomycetes</taxon>
        <taxon>Saprolegniales</taxon>
        <taxon>Saprolegniaceae</taxon>
        <taxon>Saprolegnia</taxon>
    </lineage>
</organism>
<dbReference type="Pfam" id="PF04108">
    <property type="entry name" value="ATG17_like"/>
    <property type="match status" value="1"/>
</dbReference>
<feature type="domain" description="Autophagy-related protein 11 C-terminal" evidence="7">
    <location>
        <begin position="747"/>
        <end position="852"/>
    </location>
</feature>
<dbReference type="OMA" id="KHFAPFW"/>
<keyword evidence="9" id="KW-1185">Reference proteome</keyword>
<dbReference type="SUPFAM" id="SSF54236">
    <property type="entry name" value="Ubiquitin-like"/>
    <property type="match status" value="1"/>
</dbReference>
<evidence type="ECO:0000259" key="6">
    <source>
        <dbReference type="Pfam" id="PF04108"/>
    </source>
</evidence>
<dbReference type="EMBL" id="KK583191">
    <property type="protein sequence ID" value="KDO34215.1"/>
    <property type="molecule type" value="Genomic_DNA"/>
</dbReference>
<evidence type="ECO:0000313" key="8">
    <source>
        <dbReference type="EMBL" id="KDO34215.1"/>
    </source>
</evidence>
<keyword evidence="4 5" id="KW-0175">Coiled coil</keyword>
<name>A0A067CYA5_SAPPC</name>
<dbReference type="PANTHER" id="PTHR13222">
    <property type="entry name" value="RB1-INDUCIBLE COILED-COIL"/>
    <property type="match status" value="1"/>
</dbReference>
<proteinExistence type="predicted"/>
<gene>
    <name evidence="8" type="ORF">SPRG_19055</name>
</gene>
<dbReference type="GO" id="GO:0034517">
    <property type="term" value="P:ribophagy"/>
    <property type="evidence" value="ECO:0007669"/>
    <property type="project" value="TreeGrafter"/>
</dbReference>
<dbReference type="InterPro" id="IPR045326">
    <property type="entry name" value="ATG17-like_dom"/>
</dbReference>
<dbReference type="RefSeq" id="XP_012195251.1">
    <property type="nucleotide sequence ID" value="XM_012339861.1"/>
</dbReference>
<dbReference type="GO" id="GO:1990316">
    <property type="term" value="C:Atg1/ULK1 kinase complex"/>
    <property type="evidence" value="ECO:0007669"/>
    <property type="project" value="TreeGrafter"/>
</dbReference>
<dbReference type="InterPro" id="IPR019460">
    <property type="entry name" value="Atg11_C"/>
</dbReference>
<protein>
    <submittedName>
        <fullName evidence="8">Uncharacterized protein</fullName>
    </submittedName>
</protein>
<dbReference type="CDD" id="cd17039">
    <property type="entry name" value="Ubl_ubiquitin_like"/>
    <property type="match status" value="1"/>
</dbReference>
<dbReference type="VEuPathDB" id="FungiDB:SPRG_19055"/>
<dbReference type="GO" id="GO:0000422">
    <property type="term" value="P:autophagy of mitochondrion"/>
    <property type="evidence" value="ECO:0007669"/>
    <property type="project" value="TreeGrafter"/>
</dbReference>
<feature type="domain" description="Autophagy protein ATG17-like" evidence="6">
    <location>
        <begin position="158"/>
        <end position="520"/>
    </location>
</feature>
<dbReference type="OrthoDB" id="447953at2759"/>
<evidence type="ECO:0000256" key="3">
    <source>
        <dbReference type="ARBA" id="ARBA00023006"/>
    </source>
</evidence>
<feature type="coiled-coil region" evidence="5">
    <location>
        <begin position="429"/>
        <end position="456"/>
    </location>
</feature>
<sequence length="857" mass="95979">MERPAHDGDDPTSAPPAPAVLRVSVVNAMDGMQYDIDLSSRATGNVLRQELLVATGIPTDEQILLYGPPYARLDPKKTIESYQFHTSQKSVFVYDRRALSQETLAVAPTVLQPQHYEVPSLSPSSAPVARPLYDSSSPLLKALYDYEVQFKAVAMMGQTLDSVAQARLDACDSCLAQQRAQASAIQAAMANLDTFHIAMTQHFQPFWKDFRNTSEHHEELLSHLEAYISRLETIPLHPALQSPPHRTTLYDCIPLERVREWRTQCEQSHTHLQAKMEALAAAYHALTESIRVGLTSSTQSARPASDLLRQRDVLYAKVVSSTDHMNVKSIVATLQANYETVVQRVAETVPQNVLPESNTTSSSMTTSYMFASATVLEAFRGLDEMQRDQAALLPHVQQVVDDELKTFMLAVAESKDSMNAAVHTQLRWVSRVQSEIRDFEQTLSLLRDALAVQKRQFAELDHVAKLPEAYDACIQEIIRRRTYGREFTWKIQSMGEKLAQMREDEVLLRDAFLKDFGQHLPRDFVPGLVEKPSHCDIRMRPFDTALPAIDAPSPAPFEMEQRELDVLRERCKELEGRVDELQTELDDQKKASCHCSSFSNASSMSCSAEKGPNFPLVLALAATAGHPAGMANSSELLDKTARLEGMLDERNAMVASLEARIASQDEALLRANDECEVAKNDLAHAQFLLGSQRSALKQIWNLVGMDEATFEMQTVDGLQKGLDAFEDMWLAKQQQATTTMTMTAAPSEKETTNDDIVSKIAFRSFSYDDLALFLPTFAPSDASAAKIYLAFHLGCPNRFLSDESIAMFHQAQNRYPEYILGRIVFIDEREATERDNPYRLILGTTFYVLTVTCLVDY</sequence>
<reference evidence="8 9" key="1">
    <citation type="journal article" date="2013" name="PLoS Genet.">
        <title>Distinctive expansion of potential virulence genes in the genome of the oomycete fish pathogen Saprolegnia parasitica.</title>
        <authorList>
            <person name="Jiang R.H."/>
            <person name="de Bruijn I."/>
            <person name="Haas B.J."/>
            <person name="Belmonte R."/>
            <person name="Lobach L."/>
            <person name="Christie J."/>
            <person name="van den Ackerveken G."/>
            <person name="Bottin A."/>
            <person name="Bulone V."/>
            <person name="Diaz-Moreno S.M."/>
            <person name="Dumas B."/>
            <person name="Fan L."/>
            <person name="Gaulin E."/>
            <person name="Govers F."/>
            <person name="Grenville-Briggs L.J."/>
            <person name="Horner N.R."/>
            <person name="Levin J.Z."/>
            <person name="Mammella M."/>
            <person name="Meijer H.J."/>
            <person name="Morris P."/>
            <person name="Nusbaum C."/>
            <person name="Oome S."/>
            <person name="Phillips A.J."/>
            <person name="van Rooyen D."/>
            <person name="Rzeszutek E."/>
            <person name="Saraiva M."/>
            <person name="Secombes C.J."/>
            <person name="Seidl M.F."/>
            <person name="Snel B."/>
            <person name="Stassen J.H."/>
            <person name="Sykes S."/>
            <person name="Tripathy S."/>
            <person name="van den Berg H."/>
            <person name="Vega-Arreguin J.C."/>
            <person name="Wawra S."/>
            <person name="Young S.K."/>
            <person name="Zeng Q."/>
            <person name="Dieguez-Uribeondo J."/>
            <person name="Russ C."/>
            <person name="Tyler B.M."/>
            <person name="van West P."/>
        </authorList>
    </citation>
    <scope>NUCLEOTIDE SEQUENCE [LARGE SCALE GENOMIC DNA]</scope>
    <source>
        <strain evidence="8 9">CBS 223.65</strain>
    </source>
</reference>
<dbReference type="GO" id="GO:0060090">
    <property type="term" value="F:molecular adaptor activity"/>
    <property type="evidence" value="ECO:0007669"/>
    <property type="project" value="TreeGrafter"/>
</dbReference>
<accession>A0A067CYA5</accession>
<dbReference type="KEGG" id="spar:SPRG_19055"/>
<keyword evidence="1" id="KW-0813">Transport</keyword>
<dbReference type="GO" id="GO:0000045">
    <property type="term" value="P:autophagosome assembly"/>
    <property type="evidence" value="ECO:0007669"/>
    <property type="project" value="InterPro"/>
</dbReference>
<dbReference type="STRING" id="695850.A0A067CYA5"/>
<evidence type="ECO:0000256" key="1">
    <source>
        <dbReference type="ARBA" id="ARBA00022448"/>
    </source>
</evidence>
<feature type="coiled-coil region" evidence="5">
    <location>
        <begin position="557"/>
        <end position="591"/>
    </location>
</feature>
<dbReference type="GO" id="GO:0061709">
    <property type="term" value="P:reticulophagy"/>
    <property type="evidence" value="ECO:0007669"/>
    <property type="project" value="TreeGrafter"/>
</dbReference>
<evidence type="ECO:0000256" key="5">
    <source>
        <dbReference type="SAM" id="Coils"/>
    </source>
</evidence>
<dbReference type="GO" id="GO:0015031">
    <property type="term" value="P:protein transport"/>
    <property type="evidence" value="ECO:0007669"/>
    <property type="project" value="UniProtKB-KW"/>
</dbReference>